<reference evidence="1" key="1">
    <citation type="journal article" date="2014" name="Front. Microbiol.">
        <title>High frequency of phylogenetically diverse reductive dehalogenase-homologous genes in deep subseafloor sedimentary metagenomes.</title>
        <authorList>
            <person name="Kawai M."/>
            <person name="Futagami T."/>
            <person name="Toyoda A."/>
            <person name="Takaki Y."/>
            <person name="Nishi S."/>
            <person name="Hori S."/>
            <person name="Arai W."/>
            <person name="Tsubouchi T."/>
            <person name="Morono Y."/>
            <person name="Uchiyama I."/>
            <person name="Ito T."/>
            <person name="Fujiyama A."/>
            <person name="Inagaki F."/>
            <person name="Takami H."/>
        </authorList>
    </citation>
    <scope>NUCLEOTIDE SEQUENCE</scope>
    <source>
        <strain evidence="1">Expedition CK06-06</strain>
    </source>
</reference>
<comment type="caution">
    <text evidence="1">The sequence shown here is derived from an EMBL/GenBank/DDBJ whole genome shotgun (WGS) entry which is preliminary data.</text>
</comment>
<proteinExistence type="predicted"/>
<evidence type="ECO:0000313" key="1">
    <source>
        <dbReference type="EMBL" id="GAH26709.1"/>
    </source>
</evidence>
<sequence>PDYFITFLSIEGTRIAYGLQIPSMGINDEPRNEPVCKLLHPFIENIITPECIPIEWYTRLHA</sequence>
<dbReference type="Pfam" id="PF04007">
    <property type="entry name" value="DUF354"/>
    <property type="match status" value="1"/>
</dbReference>
<dbReference type="AlphaFoldDB" id="X1FBC9"/>
<gene>
    <name evidence="1" type="ORF">S01H4_66762</name>
</gene>
<dbReference type="EMBL" id="BART01041530">
    <property type="protein sequence ID" value="GAH26709.1"/>
    <property type="molecule type" value="Genomic_DNA"/>
</dbReference>
<protein>
    <submittedName>
        <fullName evidence="1">Uncharacterized protein</fullName>
    </submittedName>
</protein>
<feature type="non-terminal residue" evidence="1">
    <location>
        <position position="62"/>
    </location>
</feature>
<accession>X1FBC9</accession>
<dbReference type="InterPro" id="IPR007152">
    <property type="entry name" value="DUF354"/>
</dbReference>
<organism evidence="1">
    <name type="scientific">marine sediment metagenome</name>
    <dbReference type="NCBI Taxonomy" id="412755"/>
    <lineage>
        <taxon>unclassified sequences</taxon>
        <taxon>metagenomes</taxon>
        <taxon>ecological metagenomes</taxon>
    </lineage>
</organism>
<name>X1FBC9_9ZZZZ</name>
<feature type="non-terminal residue" evidence="1">
    <location>
        <position position="1"/>
    </location>
</feature>
<dbReference type="PANTHER" id="PTHR39662">
    <property type="entry name" value="DUF354 DOMAIN-CONTAINING PROTEIN-RELATED"/>
    <property type="match status" value="1"/>
</dbReference>
<dbReference type="PANTHER" id="PTHR39662:SF1">
    <property type="entry name" value="DUF354 DOMAIN-CONTAINING PROTEIN"/>
    <property type="match status" value="1"/>
</dbReference>